<dbReference type="PANTHER" id="PTHR43445">
    <property type="entry name" value="UDP-N-ACETYLMURAMATE--L-ALANINE LIGASE-RELATED"/>
    <property type="match status" value="1"/>
</dbReference>
<keyword evidence="12 14" id="KW-0961">Cell wall biogenesis/degradation</keyword>
<feature type="binding site" evidence="14">
    <location>
        <begin position="110"/>
        <end position="116"/>
    </location>
    <ligand>
        <name>ATP</name>
        <dbReference type="ChEBI" id="CHEBI:30616"/>
    </ligand>
</feature>
<evidence type="ECO:0000256" key="14">
    <source>
        <dbReference type="HAMAP-Rule" id="MF_00046"/>
    </source>
</evidence>
<evidence type="ECO:0000256" key="12">
    <source>
        <dbReference type="ARBA" id="ARBA00023316"/>
    </source>
</evidence>
<dbReference type="EMBL" id="AP025523">
    <property type="protein sequence ID" value="BDE07928.1"/>
    <property type="molecule type" value="Genomic_DNA"/>
</dbReference>
<dbReference type="InterPro" id="IPR050061">
    <property type="entry name" value="MurCDEF_pg_biosynth"/>
</dbReference>
<organism evidence="18 19">
    <name type="scientific">Vulcanimicrobium alpinum</name>
    <dbReference type="NCBI Taxonomy" id="3016050"/>
    <lineage>
        <taxon>Bacteria</taxon>
        <taxon>Bacillati</taxon>
        <taxon>Vulcanimicrobiota</taxon>
        <taxon>Vulcanimicrobiia</taxon>
        <taxon>Vulcanimicrobiales</taxon>
        <taxon>Vulcanimicrobiaceae</taxon>
        <taxon>Vulcanimicrobium</taxon>
    </lineage>
</organism>
<dbReference type="HAMAP" id="MF_00046">
    <property type="entry name" value="MurC"/>
    <property type="match status" value="1"/>
</dbReference>
<keyword evidence="11 14" id="KW-0131">Cell cycle</keyword>
<keyword evidence="10 14" id="KW-0573">Peptidoglycan synthesis</keyword>
<evidence type="ECO:0000256" key="8">
    <source>
        <dbReference type="ARBA" id="ARBA00022840"/>
    </source>
</evidence>
<dbReference type="GO" id="GO:0009252">
    <property type="term" value="P:peptidoglycan biosynthetic process"/>
    <property type="evidence" value="ECO:0007669"/>
    <property type="project" value="UniProtKB-UniRule"/>
</dbReference>
<comment type="function">
    <text evidence="14">Cell wall formation.</text>
</comment>
<proteinExistence type="inferred from homology"/>
<evidence type="ECO:0000256" key="10">
    <source>
        <dbReference type="ARBA" id="ARBA00022984"/>
    </source>
</evidence>
<evidence type="ECO:0000256" key="2">
    <source>
        <dbReference type="ARBA" id="ARBA00004752"/>
    </source>
</evidence>
<dbReference type="Gene3D" id="3.40.50.720">
    <property type="entry name" value="NAD(P)-binding Rossmann-like Domain"/>
    <property type="match status" value="1"/>
</dbReference>
<dbReference type="GO" id="GO:0051301">
    <property type="term" value="P:cell division"/>
    <property type="evidence" value="ECO:0007669"/>
    <property type="project" value="UniProtKB-KW"/>
</dbReference>
<dbReference type="Pfam" id="PF01225">
    <property type="entry name" value="Mur_ligase"/>
    <property type="match status" value="1"/>
</dbReference>
<evidence type="ECO:0000256" key="1">
    <source>
        <dbReference type="ARBA" id="ARBA00004496"/>
    </source>
</evidence>
<comment type="pathway">
    <text evidence="2 14">Cell wall biogenesis; peptidoglycan biosynthesis.</text>
</comment>
<sequence length="456" mass="47383">MTEGAYHLVGAGGIGMSAIARLLLARGARVSGSDVRRTPLIEELEAEGVRIAIGHRAENVGDAATVVVSSAIAKDNPEFVAAIERRLDIVTRGKLLAVLAEGRKLVAVAGTHGKTTTTAMLASVFEEAGYDPTVAVGGVRVDTGKNARAGSAWFVTEADESDGSFLHLNPTIAVVTNIENDHIGSDAEMASLIEQFGTFVNKVPPTGRAVIGTDNRSSAFVGRMARAPVTTFATRAAADLTVADIAYDNLGSRFSVLELGTPLGEIALNVPGEINVQNALGATAAARAAGIPFAPIAAALRGFHGVRRRFEIVGRGAFTVVDDYAHHPTAIEKTIAAARGVAQGAPIVVAFQPHRYTRTAYLRDAFTESLRGADRVVLAPIYAASEAPIPEISERSIGEPLAASGTPVSYVADVEELLDVIPHEAPDGALVLMLGAGSISGVAHRLGERVAAALAR</sequence>
<dbReference type="GO" id="GO:0008360">
    <property type="term" value="P:regulation of cell shape"/>
    <property type="evidence" value="ECO:0007669"/>
    <property type="project" value="UniProtKB-KW"/>
</dbReference>
<keyword evidence="7 14" id="KW-0547">Nucleotide-binding</keyword>
<dbReference type="KEGG" id="vab:WPS_32040"/>
<gene>
    <name evidence="14 18" type="primary">murC</name>
    <name evidence="18" type="ORF">WPS_32040</name>
</gene>
<evidence type="ECO:0000313" key="19">
    <source>
        <dbReference type="Proteomes" id="UP001317532"/>
    </source>
</evidence>
<keyword evidence="5 14" id="KW-0436">Ligase</keyword>
<feature type="domain" description="Mur ligase central" evidence="17">
    <location>
        <begin position="108"/>
        <end position="286"/>
    </location>
</feature>
<dbReference type="Proteomes" id="UP001317532">
    <property type="component" value="Chromosome"/>
</dbReference>
<keyword evidence="19" id="KW-1185">Reference proteome</keyword>
<feature type="domain" description="Mur ligase N-terminal catalytic" evidence="15">
    <location>
        <begin position="6"/>
        <end position="102"/>
    </location>
</feature>
<dbReference type="SUPFAM" id="SSF51984">
    <property type="entry name" value="MurCD N-terminal domain"/>
    <property type="match status" value="1"/>
</dbReference>
<evidence type="ECO:0000256" key="3">
    <source>
        <dbReference type="ARBA" id="ARBA00012211"/>
    </source>
</evidence>
<keyword evidence="8 14" id="KW-0067">ATP-binding</keyword>
<dbReference type="SUPFAM" id="SSF53244">
    <property type="entry name" value="MurD-like peptide ligases, peptide-binding domain"/>
    <property type="match status" value="1"/>
</dbReference>
<dbReference type="InterPro" id="IPR000713">
    <property type="entry name" value="Mur_ligase_N"/>
</dbReference>
<dbReference type="InterPro" id="IPR013221">
    <property type="entry name" value="Mur_ligase_cen"/>
</dbReference>
<dbReference type="GO" id="GO:0008763">
    <property type="term" value="F:UDP-N-acetylmuramate-L-alanine ligase activity"/>
    <property type="evidence" value="ECO:0007669"/>
    <property type="project" value="UniProtKB-UniRule"/>
</dbReference>
<dbReference type="GO" id="GO:0005737">
    <property type="term" value="C:cytoplasm"/>
    <property type="evidence" value="ECO:0007669"/>
    <property type="project" value="UniProtKB-SubCell"/>
</dbReference>
<comment type="catalytic activity">
    <reaction evidence="13 14">
        <text>UDP-N-acetyl-alpha-D-muramate + L-alanine + ATP = UDP-N-acetyl-alpha-D-muramoyl-L-alanine + ADP + phosphate + H(+)</text>
        <dbReference type="Rhea" id="RHEA:23372"/>
        <dbReference type="ChEBI" id="CHEBI:15378"/>
        <dbReference type="ChEBI" id="CHEBI:30616"/>
        <dbReference type="ChEBI" id="CHEBI:43474"/>
        <dbReference type="ChEBI" id="CHEBI:57972"/>
        <dbReference type="ChEBI" id="CHEBI:70757"/>
        <dbReference type="ChEBI" id="CHEBI:83898"/>
        <dbReference type="ChEBI" id="CHEBI:456216"/>
        <dbReference type="EC" id="6.3.2.8"/>
    </reaction>
</comment>
<dbReference type="AlphaFoldDB" id="A0AAN1Y0C8"/>
<dbReference type="PANTHER" id="PTHR43445:SF3">
    <property type="entry name" value="UDP-N-ACETYLMURAMATE--L-ALANINE LIGASE"/>
    <property type="match status" value="1"/>
</dbReference>
<dbReference type="InterPro" id="IPR004101">
    <property type="entry name" value="Mur_ligase_C"/>
</dbReference>
<keyword evidence="9 14" id="KW-0133">Cell shape</keyword>
<protein>
    <recommendedName>
        <fullName evidence="3 14">UDP-N-acetylmuramate--L-alanine ligase</fullName>
        <ecNumber evidence="3 14">6.3.2.8</ecNumber>
    </recommendedName>
    <alternativeName>
        <fullName evidence="14">UDP-N-acetylmuramoyl-L-alanine synthetase</fullName>
    </alternativeName>
</protein>
<evidence type="ECO:0000259" key="15">
    <source>
        <dbReference type="Pfam" id="PF01225"/>
    </source>
</evidence>
<dbReference type="InterPro" id="IPR036565">
    <property type="entry name" value="Mur-like_cat_sf"/>
</dbReference>
<evidence type="ECO:0000256" key="4">
    <source>
        <dbReference type="ARBA" id="ARBA00022490"/>
    </source>
</evidence>
<keyword evidence="6 14" id="KW-0132">Cell division</keyword>
<evidence type="ECO:0000256" key="7">
    <source>
        <dbReference type="ARBA" id="ARBA00022741"/>
    </source>
</evidence>
<evidence type="ECO:0000259" key="16">
    <source>
        <dbReference type="Pfam" id="PF02875"/>
    </source>
</evidence>
<comment type="similarity">
    <text evidence="14">Belongs to the MurCDEF family.</text>
</comment>
<accession>A0AAN1Y0C8</accession>
<dbReference type="GO" id="GO:0005524">
    <property type="term" value="F:ATP binding"/>
    <property type="evidence" value="ECO:0007669"/>
    <property type="project" value="UniProtKB-UniRule"/>
</dbReference>
<dbReference type="EC" id="6.3.2.8" evidence="3 14"/>
<feature type="domain" description="Mur ligase C-terminal" evidence="16">
    <location>
        <begin position="308"/>
        <end position="437"/>
    </location>
</feature>
<evidence type="ECO:0000256" key="9">
    <source>
        <dbReference type="ARBA" id="ARBA00022960"/>
    </source>
</evidence>
<comment type="subcellular location">
    <subcellularLocation>
        <location evidence="1 14">Cytoplasm</location>
    </subcellularLocation>
</comment>
<dbReference type="Pfam" id="PF02875">
    <property type="entry name" value="Mur_ligase_C"/>
    <property type="match status" value="1"/>
</dbReference>
<dbReference type="SUPFAM" id="SSF53623">
    <property type="entry name" value="MurD-like peptide ligases, catalytic domain"/>
    <property type="match status" value="1"/>
</dbReference>
<evidence type="ECO:0000259" key="17">
    <source>
        <dbReference type="Pfam" id="PF08245"/>
    </source>
</evidence>
<dbReference type="InterPro" id="IPR005758">
    <property type="entry name" value="UDP-N-AcMur_Ala_ligase_MurC"/>
</dbReference>
<dbReference type="Pfam" id="PF08245">
    <property type="entry name" value="Mur_ligase_M"/>
    <property type="match status" value="1"/>
</dbReference>
<evidence type="ECO:0000256" key="13">
    <source>
        <dbReference type="ARBA" id="ARBA00047833"/>
    </source>
</evidence>
<evidence type="ECO:0000256" key="5">
    <source>
        <dbReference type="ARBA" id="ARBA00022598"/>
    </source>
</evidence>
<evidence type="ECO:0000313" key="18">
    <source>
        <dbReference type="EMBL" id="BDE07928.1"/>
    </source>
</evidence>
<dbReference type="GO" id="GO:0071555">
    <property type="term" value="P:cell wall organization"/>
    <property type="evidence" value="ECO:0007669"/>
    <property type="project" value="UniProtKB-KW"/>
</dbReference>
<dbReference type="InterPro" id="IPR036615">
    <property type="entry name" value="Mur_ligase_C_dom_sf"/>
</dbReference>
<evidence type="ECO:0000256" key="6">
    <source>
        <dbReference type="ARBA" id="ARBA00022618"/>
    </source>
</evidence>
<dbReference type="Gene3D" id="3.90.190.20">
    <property type="entry name" value="Mur ligase, C-terminal domain"/>
    <property type="match status" value="1"/>
</dbReference>
<dbReference type="RefSeq" id="WP_317995491.1">
    <property type="nucleotide sequence ID" value="NZ_AP025523.1"/>
</dbReference>
<reference evidence="18 19" key="1">
    <citation type="journal article" date="2022" name="ISME Commun">
        <title>Vulcanimicrobium alpinus gen. nov. sp. nov., the first cultivated representative of the candidate phylum 'Eremiobacterota', is a metabolically versatile aerobic anoxygenic phototroph.</title>
        <authorList>
            <person name="Yabe S."/>
            <person name="Muto K."/>
            <person name="Abe K."/>
            <person name="Yokota A."/>
            <person name="Staudigel H."/>
            <person name="Tebo B.M."/>
        </authorList>
    </citation>
    <scope>NUCLEOTIDE SEQUENCE [LARGE SCALE GENOMIC DNA]</scope>
    <source>
        <strain evidence="18 19">WC8-2</strain>
    </source>
</reference>
<evidence type="ECO:0000256" key="11">
    <source>
        <dbReference type="ARBA" id="ARBA00023306"/>
    </source>
</evidence>
<name>A0AAN1Y0C8_UNVUL</name>
<dbReference type="Gene3D" id="3.40.1190.10">
    <property type="entry name" value="Mur-like, catalytic domain"/>
    <property type="match status" value="1"/>
</dbReference>
<dbReference type="NCBIfam" id="TIGR01082">
    <property type="entry name" value="murC"/>
    <property type="match status" value="1"/>
</dbReference>
<keyword evidence="4 14" id="KW-0963">Cytoplasm</keyword>